<reference evidence="1 2" key="1">
    <citation type="submission" date="2021-01" db="EMBL/GenBank/DDBJ databases">
        <title>Chromosome sequence of Serratia proteamaculans strain 94 rif-r, isolated from spoiled beef.</title>
        <authorList>
            <person name="Zaytseva Y.V."/>
            <person name="Iablokov S.N."/>
            <person name="Klyukina A."/>
        </authorList>
    </citation>
    <scope>NUCLEOTIDE SEQUENCE [LARGE SCALE GENOMIC DNA]</scope>
    <source>
        <strain evidence="1 2">94 rif-r</strain>
    </source>
</reference>
<dbReference type="Proteomes" id="UP000596176">
    <property type="component" value="Chromosome"/>
</dbReference>
<evidence type="ECO:0000313" key="1">
    <source>
        <dbReference type="EMBL" id="QQX51792.1"/>
    </source>
</evidence>
<dbReference type="RefSeq" id="WP_174574606.1">
    <property type="nucleotide sequence ID" value="NZ_CAMISL010000001.1"/>
</dbReference>
<protein>
    <submittedName>
        <fullName evidence="1">Uncharacterized protein</fullName>
    </submittedName>
</protein>
<name>A0A7U0N3D6_SERPR</name>
<proteinExistence type="predicted"/>
<evidence type="ECO:0000313" key="2">
    <source>
        <dbReference type="Proteomes" id="UP000596176"/>
    </source>
</evidence>
<dbReference type="EMBL" id="CP068391">
    <property type="protein sequence ID" value="QQX51792.1"/>
    <property type="molecule type" value="Genomic_DNA"/>
</dbReference>
<dbReference type="AlphaFoldDB" id="A0A7U0N3D6"/>
<sequence length="59" mass="6524">MEFSDQVAIAAIKAASDITVAKINAKGHKFDGYVVPVNWFKKSLAEVIEAMEKEMKVKP</sequence>
<gene>
    <name evidence="1" type="ORF">JKX24_16440</name>
</gene>
<accession>A0A7U0N3D6</accession>
<organism evidence="1 2">
    <name type="scientific">Serratia proteamaculans</name>
    <dbReference type="NCBI Taxonomy" id="28151"/>
    <lineage>
        <taxon>Bacteria</taxon>
        <taxon>Pseudomonadati</taxon>
        <taxon>Pseudomonadota</taxon>
        <taxon>Gammaproteobacteria</taxon>
        <taxon>Enterobacterales</taxon>
        <taxon>Yersiniaceae</taxon>
        <taxon>Serratia</taxon>
    </lineage>
</organism>